<dbReference type="SUPFAM" id="SSF53335">
    <property type="entry name" value="S-adenosyl-L-methionine-dependent methyltransferases"/>
    <property type="match status" value="1"/>
</dbReference>
<evidence type="ECO:0000313" key="3">
    <source>
        <dbReference type="Proteomes" id="UP001589870"/>
    </source>
</evidence>
<evidence type="ECO:0000259" key="1">
    <source>
        <dbReference type="Pfam" id="PF13649"/>
    </source>
</evidence>
<dbReference type="RefSeq" id="WP_394301926.1">
    <property type="nucleotide sequence ID" value="NZ_JBHMQT010000033.1"/>
</dbReference>
<dbReference type="CDD" id="cd02440">
    <property type="entry name" value="AdoMet_MTases"/>
    <property type="match status" value="1"/>
</dbReference>
<keyword evidence="2" id="KW-0808">Transferase</keyword>
<dbReference type="Proteomes" id="UP001589870">
    <property type="component" value="Unassembled WGS sequence"/>
</dbReference>
<dbReference type="Pfam" id="PF13649">
    <property type="entry name" value="Methyltransf_25"/>
    <property type="match status" value="1"/>
</dbReference>
<dbReference type="InterPro" id="IPR029063">
    <property type="entry name" value="SAM-dependent_MTases_sf"/>
</dbReference>
<feature type="domain" description="Methyltransferase" evidence="1">
    <location>
        <begin position="46"/>
        <end position="140"/>
    </location>
</feature>
<dbReference type="Gene3D" id="3.40.50.150">
    <property type="entry name" value="Vaccinia Virus protein VP39"/>
    <property type="match status" value="1"/>
</dbReference>
<dbReference type="GO" id="GO:0008168">
    <property type="term" value="F:methyltransferase activity"/>
    <property type="evidence" value="ECO:0007669"/>
    <property type="project" value="UniProtKB-KW"/>
</dbReference>
<dbReference type="InterPro" id="IPR041698">
    <property type="entry name" value="Methyltransf_25"/>
</dbReference>
<reference evidence="2 3" key="1">
    <citation type="submission" date="2024-09" db="EMBL/GenBank/DDBJ databases">
        <authorList>
            <person name="Sun Q."/>
            <person name="Mori K."/>
        </authorList>
    </citation>
    <scope>NUCLEOTIDE SEQUENCE [LARGE SCALE GENOMIC DNA]</scope>
    <source>
        <strain evidence="2 3">TBRC 1851</strain>
    </source>
</reference>
<protein>
    <submittedName>
        <fullName evidence="2">Class I SAM-dependent DNA methyltransferase</fullName>
    </submittedName>
</protein>
<gene>
    <name evidence="2" type="ORF">ACFHYQ_15930</name>
</gene>
<dbReference type="GO" id="GO:0032259">
    <property type="term" value="P:methylation"/>
    <property type="evidence" value="ECO:0007669"/>
    <property type="project" value="UniProtKB-KW"/>
</dbReference>
<name>A0ABV6U5V9_9ACTN</name>
<proteinExistence type="predicted"/>
<organism evidence="2 3">
    <name type="scientific">Sphaerimonospora cavernae</name>
    <dbReference type="NCBI Taxonomy" id="1740611"/>
    <lineage>
        <taxon>Bacteria</taxon>
        <taxon>Bacillati</taxon>
        <taxon>Actinomycetota</taxon>
        <taxon>Actinomycetes</taxon>
        <taxon>Streptosporangiales</taxon>
        <taxon>Streptosporangiaceae</taxon>
        <taxon>Sphaerimonospora</taxon>
    </lineage>
</organism>
<keyword evidence="2" id="KW-0489">Methyltransferase</keyword>
<evidence type="ECO:0000313" key="2">
    <source>
        <dbReference type="EMBL" id="MFC0863793.1"/>
    </source>
</evidence>
<sequence length="254" mass="27330">MSEIPDIGYGAQFADFYDRLFPGGPAVATTAAFLADLHPGGDLPTLELGVGTGRIALPLADLIGPIVGVDSSPEMLDVLRGALAERPRPVTPVHGDIRDYADDGRYGLIYCVCGTLSMLLDPAEQQQVLDVAAAHLAPGGCVVVETHNPSFAQALNQGRVRDSYFVPYPAPDTGLLSYSTIDIDNRIWHLAHIWIDNGRSRIASELSRLTTPEDVDGYAQRAGLKPAGRYSDWLGTEFSGQEPMYVSVYRKGSA</sequence>
<keyword evidence="3" id="KW-1185">Reference proteome</keyword>
<comment type="caution">
    <text evidence="2">The sequence shown here is derived from an EMBL/GenBank/DDBJ whole genome shotgun (WGS) entry which is preliminary data.</text>
</comment>
<dbReference type="EMBL" id="JBHMQT010000033">
    <property type="protein sequence ID" value="MFC0863793.1"/>
    <property type="molecule type" value="Genomic_DNA"/>
</dbReference>
<accession>A0ABV6U5V9</accession>